<accession>A0AAE1A9Y3</accession>
<gene>
    <name evidence="4" type="ORF">RRG08_025205</name>
</gene>
<dbReference type="PANTHER" id="PTHR21534">
    <property type="entry name" value="KATANIN-INTERACTING PROTEIN"/>
    <property type="match status" value="1"/>
</dbReference>
<evidence type="ECO:0000259" key="3">
    <source>
        <dbReference type="Pfam" id="PF14652"/>
    </source>
</evidence>
<comment type="caution">
    <text evidence="4">The sequence shown here is derived from an EMBL/GenBank/DDBJ whole genome shotgun (WGS) entry which is preliminary data.</text>
</comment>
<dbReference type="AlphaFoldDB" id="A0AAE1A9Y3"/>
<dbReference type="PANTHER" id="PTHR21534:SF0">
    <property type="entry name" value="KATANIN-INTERACTING PROTEIN"/>
    <property type="match status" value="1"/>
</dbReference>
<evidence type="ECO:0000313" key="4">
    <source>
        <dbReference type="EMBL" id="KAK3784010.1"/>
    </source>
</evidence>
<dbReference type="InterPro" id="IPR026704">
    <property type="entry name" value="KATNIP"/>
</dbReference>
<feature type="compositionally biased region" description="Low complexity" evidence="2">
    <location>
        <begin position="767"/>
        <end position="785"/>
    </location>
</feature>
<feature type="compositionally biased region" description="Polar residues" evidence="2">
    <location>
        <begin position="308"/>
        <end position="318"/>
    </location>
</feature>
<feature type="region of interest" description="Disordered" evidence="2">
    <location>
        <begin position="305"/>
        <end position="384"/>
    </location>
</feature>
<feature type="compositionally biased region" description="Basic and acidic residues" evidence="2">
    <location>
        <begin position="804"/>
        <end position="824"/>
    </location>
</feature>
<feature type="region of interest" description="Disordered" evidence="2">
    <location>
        <begin position="403"/>
        <end position="453"/>
    </location>
</feature>
<feature type="compositionally biased region" description="Basic residues" evidence="2">
    <location>
        <begin position="1"/>
        <end position="10"/>
    </location>
</feature>
<dbReference type="Pfam" id="PF14652">
    <property type="entry name" value="DUF4457"/>
    <property type="match status" value="1"/>
</dbReference>
<evidence type="ECO:0000313" key="5">
    <source>
        <dbReference type="Proteomes" id="UP001283361"/>
    </source>
</evidence>
<evidence type="ECO:0000256" key="1">
    <source>
        <dbReference type="SAM" id="Coils"/>
    </source>
</evidence>
<feature type="compositionally biased region" description="Polar residues" evidence="2">
    <location>
        <begin position="438"/>
        <end position="453"/>
    </location>
</feature>
<feature type="domain" description="KATNIP" evidence="3">
    <location>
        <begin position="519"/>
        <end position="680"/>
    </location>
</feature>
<proteinExistence type="predicted"/>
<feature type="compositionally biased region" description="Polar residues" evidence="2">
    <location>
        <begin position="343"/>
        <end position="362"/>
    </location>
</feature>
<organism evidence="4 5">
    <name type="scientific">Elysia crispata</name>
    <name type="common">lettuce slug</name>
    <dbReference type="NCBI Taxonomy" id="231223"/>
    <lineage>
        <taxon>Eukaryota</taxon>
        <taxon>Metazoa</taxon>
        <taxon>Spiralia</taxon>
        <taxon>Lophotrochozoa</taxon>
        <taxon>Mollusca</taxon>
        <taxon>Gastropoda</taxon>
        <taxon>Heterobranchia</taxon>
        <taxon>Euthyneura</taxon>
        <taxon>Panpulmonata</taxon>
        <taxon>Sacoglossa</taxon>
        <taxon>Placobranchoidea</taxon>
        <taxon>Plakobranchidae</taxon>
        <taxon>Elysia</taxon>
    </lineage>
</organism>
<reference evidence="4" key="1">
    <citation type="journal article" date="2023" name="G3 (Bethesda)">
        <title>A reference genome for the long-term kleptoplast-retaining sea slug Elysia crispata morphotype clarki.</title>
        <authorList>
            <person name="Eastman K.E."/>
            <person name="Pendleton A.L."/>
            <person name="Shaikh M.A."/>
            <person name="Suttiyut T."/>
            <person name="Ogas R."/>
            <person name="Tomko P."/>
            <person name="Gavelis G."/>
            <person name="Widhalm J.R."/>
            <person name="Wisecaver J.H."/>
        </authorList>
    </citation>
    <scope>NUCLEOTIDE SEQUENCE</scope>
    <source>
        <strain evidence="4">ECLA1</strain>
    </source>
</reference>
<feature type="compositionally biased region" description="Polar residues" evidence="2">
    <location>
        <begin position="107"/>
        <end position="118"/>
    </location>
</feature>
<feature type="compositionally biased region" description="Gly residues" evidence="2">
    <location>
        <begin position="836"/>
        <end position="854"/>
    </location>
</feature>
<feature type="compositionally biased region" description="Low complexity" evidence="2">
    <location>
        <begin position="721"/>
        <end position="735"/>
    </location>
</feature>
<feature type="coiled-coil region" evidence="1">
    <location>
        <begin position="37"/>
        <end position="64"/>
    </location>
</feature>
<sequence length="960" mass="105312">MDHSRRRRKWTTGDLRNETPLHVPATKEEVPPQYEHYLQLLQERNRLMKRLRQKNKREIDLEKKEKGFTLYLNSSYQENKPAKSNKPLRAKTAGAADTRSKRPEATKLSNSSVGNLQGQARDRRRNWKIGSVEFTTADGQRQKIKAPEILTGRYHEDFEQASSDEDICGVVHSMSSLDIDEEYDSDDTQRQSVNNSVSSLNTPRKVSYLKRVAAAKREEVESENRVTLKVEDVKKLRESLQMDKRIRQSIAMDLDSDDSDGERVSPICEEIEEAISSDDDRGKLDNNIKPLKLFKPGETLVLEFQPLPTKSKSKTNLSAPRKKDSEPVSLYSSKNEMPKRSFTHASSSKPSAMKTFENSGVTKASRPISANRKSSESKADSAAEANAVMKALQEENRKAELFSKISSSRPLPQPKGPASKAPSTPEVKVPLPMKSSAVPDQTRASVGVAGSQSKDALEDVDSINHAIERVLKMNSKQQKQLLQALNHIDIDDAGFVESHAMAASWSSKGPETDRLEVTLEIKSNWGHSSLVGLTELQFFDQSGGLVPVKPSDVTVYGAGSKAKNVDILFNGKSKTTKERNMWSCRFDGKPIEFSIMLINPNPGKSFQLGSAKVWNWNNKISNLDIGAKNIRIFFGGELLFSGDINKGCGNQVFDYSNSITLSPAPAKSNFKSKNEQQSRASKHGLVLNLSKPQASDHEGISSPSQKNIGNSNSPAGGMKHSIAASPSTSSSPVRSAAHHSHHQLPPSPSRGDVSPALTPSGSHHTFRSISRSSQSSASSSGSARLSRGRSQEGRLSGSSKVRGHSRDASRERQEGGAGRSETRTLSHPTVLLGRRGSTGSGGSGLSSPEGGDGPGSSDYYSETFDVETVFTPPSSSHAKEANKSFSVAVHCLYCLRDVVAHIMYVQGYERLQYMSGPKYSTLLVICGLWVFMSRSRYAGALVSDGVCDYGKTKYDFHISS</sequence>
<feature type="region of interest" description="Disordered" evidence="2">
    <location>
        <begin position="78"/>
        <end position="122"/>
    </location>
</feature>
<feature type="compositionally biased region" description="Polar residues" evidence="2">
    <location>
        <begin position="701"/>
        <end position="714"/>
    </location>
</feature>
<feature type="region of interest" description="Disordered" evidence="2">
    <location>
        <begin position="1"/>
        <end position="30"/>
    </location>
</feature>
<feature type="compositionally biased region" description="Basic and acidic residues" evidence="2">
    <location>
        <begin position="15"/>
        <end position="30"/>
    </location>
</feature>
<dbReference type="Proteomes" id="UP001283361">
    <property type="component" value="Unassembled WGS sequence"/>
</dbReference>
<evidence type="ECO:0000256" key="2">
    <source>
        <dbReference type="SAM" id="MobiDB-lite"/>
    </source>
</evidence>
<protein>
    <recommendedName>
        <fullName evidence="3">KATNIP domain-containing protein</fullName>
    </recommendedName>
</protein>
<name>A0AAE1A9Y3_9GAST</name>
<keyword evidence="5" id="KW-1185">Reference proteome</keyword>
<feature type="region of interest" description="Disordered" evidence="2">
    <location>
        <begin position="692"/>
        <end position="858"/>
    </location>
</feature>
<keyword evidence="1" id="KW-0175">Coiled coil</keyword>
<dbReference type="EMBL" id="JAWDGP010002313">
    <property type="protein sequence ID" value="KAK3784010.1"/>
    <property type="molecule type" value="Genomic_DNA"/>
</dbReference>
<dbReference type="InterPro" id="IPR027859">
    <property type="entry name" value="KATNIP_dom"/>
</dbReference>